<keyword evidence="8" id="KW-1185">Reference proteome</keyword>
<protein>
    <recommendedName>
        <fullName evidence="9">Multidrug and toxic compound extrusion protein</fullName>
    </recommendedName>
</protein>
<comment type="similarity">
    <text evidence="2">Belongs to the multi antimicrobial extrusion (MATE) (TC 2.A.66.1) family.</text>
</comment>
<dbReference type="GO" id="GO:0042910">
    <property type="term" value="F:xenobiotic transmembrane transporter activity"/>
    <property type="evidence" value="ECO:0007669"/>
    <property type="project" value="InterPro"/>
</dbReference>
<evidence type="ECO:0000256" key="5">
    <source>
        <dbReference type="ARBA" id="ARBA00023136"/>
    </source>
</evidence>
<feature type="non-terminal residue" evidence="7">
    <location>
        <position position="405"/>
    </location>
</feature>
<feature type="transmembrane region" description="Helical" evidence="6">
    <location>
        <begin position="207"/>
        <end position="233"/>
    </location>
</feature>
<dbReference type="Proteomes" id="UP000824469">
    <property type="component" value="Unassembled WGS sequence"/>
</dbReference>
<evidence type="ECO:0000313" key="7">
    <source>
        <dbReference type="EMBL" id="KAH9303385.1"/>
    </source>
</evidence>
<keyword evidence="4 6" id="KW-1133">Transmembrane helix</keyword>
<evidence type="ECO:0008006" key="9">
    <source>
        <dbReference type="Google" id="ProtNLM"/>
    </source>
</evidence>
<dbReference type="InterPro" id="IPR045069">
    <property type="entry name" value="MATE_euk"/>
</dbReference>
<dbReference type="GO" id="GO:0016020">
    <property type="term" value="C:membrane"/>
    <property type="evidence" value="ECO:0007669"/>
    <property type="project" value="UniProtKB-SubCell"/>
</dbReference>
<dbReference type="PANTHER" id="PTHR11206">
    <property type="entry name" value="MULTIDRUG RESISTANCE PROTEIN"/>
    <property type="match status" value="1"/>
</dbReference>
<dbReference type="OMA" id="MDEASTH"/>
<comment type="subcellular location">
    <subcellularLocation>
        <location evidence="1">Membrane</location>
        <topology evidence="1">Multi-pass membrane protein</topology>
    </subcellularLocation>
</comment>
<feature type="transmembrane region" description="Helical" evidence="6">
    <location>
        <begin position="254"/>
        <end position="273"/>
    </location>
</feature>
<feature type="transmembrane region" description="Helical" evidence="6">
    <location>
        <begin position="347"/>
        <end position="369"/>
    </location>
</feature>
<dbReference type="InterPro" id="IPR002528">
    <property type="entry name" value="MATE_fam"/>
</dbReference>
<keyword evidence="3 6" id="KW-0812">Transmembrane</keyword>
<feature type="transmembrane region" description="Helical" evidence="6">
    <location>
        <begin position="34"/>
        <end position="59"/>
    </location>
</feature>
<accession>A0AA38FIA3</accession>
<dbReference type="AlphaFoldDB" id="A0AA38FIA3"/>
<dbReference type="CDD" id="cd13132">
    <property type="entry name" value="MATE_eukaryotic"/>
    <property type="match status" value="1"/>
</dbReference>
<feature type="transmembrane region" description="Helical" evidence="6">
    <location>
        <begin position="375"/>
        <end position="400"/>
    </location>
</feature>
<evidence type="ECO:0000313" key="8">
    <source>
        <dbReference type="Proteomes" id="UP000824469"/>
    </source>
</evidence>
<name>A0AA38FIA3_TAXCH</name>
<evidence type="ECO:0000256" key="4">
    <source>
        <dbReference type="ARBA" id="ARBA00022989"/>
    </source>
</evidence>
<evidence type="ECO:0000256" key="2">
    <source>
        <dbReference type="ARBA" id="ARBA00010199"/>
    </source>
</evidence>
<sequence length="405" mass="43681">MDEASTHVTNIAPKEDKIECSNASKPLLSESKKLWLFSGPAILVMVFNFLLSVVSQMFAGHLGELELAGASIANVGIQGFAYAVLIGMSSAVQTLCGQAFGAKQYKMLGIICQRSMVLMTVAAMLLSLLYGLTEPALRAMGQTKAIAAQGAIFAKGLIPQLFAFALNSSLQRFLMAQNIVAPLAYISIATFLLHLLLSWLAVSKLGLGLLGASLSLSLSWWILTISTIFYILWSPRCKETWTGFSWKAFTELWPFFKLTMASALMLCMNYWIWDMQVMLGISAAASTRVGNELGAKRPKAARFSVVVVVSTSIIISLILSIVILSLHNYLSHPFTRSTEVIRAVSSLTPLLAVSVFLNGAQPVLSGVAIGCGWQSFVACVNLVSYYFVGLPVGIILGFVAKLGAK</sequence>
<evidence type="ECO:0000256" key="1">
    <source>
        <dbReference type="ARBA" id="ARBA00004141"/>
    </source>
</evidence>
<reference evidence="7 8" key="1">
    <citation type="journal article" date="2021" name="Nat. Plants">
        <title>The Taxus genome provides insights into paclitaxel biosynthesis.</title>
        <authorList>
            <person name="Xiong X."/>
            <person name="Gou J."/>
            <person name="Liao Q."/>
            <person name="Li Y."/>
            <person name="Zhou Q."/>
            <person name="Bi G."/>
            <person name="Li C."/>
            <person name="Du R."/>
            <person name="Wang X."/>
            <person name="Sun T."/>
            <person name="Guo L."/>
            <person name="Liang H."/>
            <person name="Lu P."/>
            <person name="Wu Y."/>
            <person name="Zhang Z."/>
            <person name="Ro D.K."/>
            <person name="Shang Y."/>
            <person name="Huang S."/>
            <person name="Yan J."/>
        </authorList>
    </citation>
    <scope>NUCLEOTIDE SEQUENCE [LARGE SCALE GENOMIC DNA]</scope>
    <source>
        <strain evidence="7">Ta-2019</strain>
    </source>
</reference>
<comment type="caution">
    <text evidence="7">The sequence shown here is derived from an EMBL/GenBank/DDBJ whole genome shotgun (WGS) entry which is preliminary data.</text>
</comment>
<dbReference type="EMBL" id="JAHRHJ020000009">
    <property type="protein sequence ID" value="KAH9303385.1"/>
    <property type="molecule type" value="Genomic_DNA"/>
</dbReference>
<organism evidence="7 8">
    <name type="scientific">Taxus chinensis</name>
    <name type="common">Chinese yew</name>
    <name type="synonym">Taxus wallichiana var. chinensis</name>
    <dbReference type="NCBI Taxonomy" id="29808"/>
    <lineage>
        <taxon>Eukaryota</taxon>
        <taxon>Viridiplantae</taxon>
        <taxon>Streptophyta</taxon>
        <taxon>Embryophyta</taxon>
        <taxon>Tracheophyta</taxon>
        <taxon>Spermatophyta</taxon>
        <taxon>Pinopsida</taxon>
        <taxon>Pinidae</taxon>
        <taxon>Conifers II</taxon>
        <taxon>Cupressales</taxon>
        <taxon>Taxaceae</taxon>
        <taxon>Taxus</taxon>
    </lineage>
</organism>
<feature type="transmembrane region" description="Helical" evidence="6">
    <location>
        <begin position="179"/>
        <end position="201"/>
    </location>
</feature>
<evidence type="ECO:0000256" key="6">
    <source>
        <dbReference type="SAM" id="Phobius"/>
    </source>
</evidence>
<proteinExistence type="inferred from homology"/>
<feature type="transmembrane region" description="Helical" evidence="6">
    <location>
        <begin position="303"/>
        <end position="326"/>
    </location>
</feature>
<dbReference type="GO" id="GO:0015297">
    <property type="term" value="F:antiporter activity"/>
    <property type="evidence" value="ECO:0007669"/>
    <property type="project" value="InterPro"/>
</dbReference>
<feature type="transmembrane region" description="Helical" evidence="6">
    <location>
        <begin position="145"/>
        <end position="167"/>
    </location>
</feature>
<dbReference type="Pfam" id="PF01554">
    <property type="entry name" value="MatE"/>
    <property type="match status" value="2"/>
</dbReference>
<keyword evidence="5 6" id="KW-0472">Membrane</keyword>
<dbReference type="GO" id="GO:1990961">
    <property type="term" value="P:xenobiotic detoxification by transmembrane export across the plasma membrane"/>
    <property type="evidence" value="ECO:0007669"/>
    <property type="project" value="InterPro"/>
</dbReference>
<feature type="transmembrane region" description="Helical" evidence="6">
    <location>
        <begin position="114"/>
        <end position="133"/>
    </location>
</feature>
<evidence type="ECO:0000256" key="3">
    <source>
        <dbReference type="ARBA" id="ARBA00022692"/>
    </source>
</evidence>
<gene>
    <name evidence="7" type="ORF">KI387_014968</name>
</gene>